<accession>A0ABQ6QP45</accession>
<dbReference type="InterPro" id="IPR021655">
    <property type="entry name" value="Put_metal-bd"/>
</dbReference>
<organism evidence="2 3">
    <name type="scientific">Corallococcus caeni</name>
    <dbReference type="NCBI Taxonomy" id="3082388"/>
    <lineage>
        <taxon>Bacteria</taxon>
        <taxon>Pseudomonadati</taxon>
        <taxon>Myxococcota</taxon>
        <taxon>Myxococcia</taxon>
        <taxon>Myxococcales</taxon>
        <taxon>Cystobacterineae</taxon>
        <taxon>Myxococcaceae</taxon>
        <taxon>Corallococcus</taxon>
    </lineage>
</organism>
<sequence length="637" mass="66028">MPTVAPTVPLRVWDAPQNACPMRLFLLAVLAGVLAGCSKGDDLKSAALKVQLHYEGFRPGCVTLTVTDLADPSRQATTTVSVPEGPPPGTLSVAVFRQTGWSNDLKLLAAAKEQSCDGAQVATAQTDASLAKDGITPVDLSLGAVDGDGDGFVSTANGGTDCNDRDENLKGPTPWYTDADGDKYGSSLLPPVIECTAPSFNSVRTAGDCNDSDILVHPGQEEFRCDGRDDNCNDMEDESFNVGGNCLNAFQCAGANACTGTDGGVACISTLTPTAYYRDEDGDGMAGADAGVTCAPQPEGTSAQARDCDESSVFVSSSLTEVCDRLDNNCDGRVDEGAPPCNLAWQSVPEAAGVTSWRAIAVGKDLAWLAGPGQMNNVLKIETSARALSNCAGDWNAAWVSAEGQLFLAGKEGKVASKMPAEMGCTAATTPGPLVDLSGIVGFNPTDGGKPTLYAVSGGGRVFKWAFPAAPVELAATGINLMAVTGTTADAPLIAVGARDFGLPAPQPQVVRINAATGTWVAETLPQTTPDIYLRGVSAVNANYVYVAGDKGVVLERNHGVWRTLPSVPSEPDVTDVLAFSQKGLYVTTGTGTVQFFNGKSWDPVYSNPKAMRALDGTSPTQLGASGDLGANQFFNR</sequence>
<dbReference type="SUPFAM" id="SSF50998">
    <property type="entry name" value="Quinoprotein alcohol dehydrogenase-like"/>
    <property type="match status" value="1"/>
</dbReference>
<evidence type="ECO:0008006" key="4">
    <source>
        <dbReference type="Google" id="ProtNLM"/>
    </source>
</evidence>
<proteinExistence type="predicted"/>
<feature type="region of interest" description="Disordered" evidence="1">
    <location>
        <begin position="157"/>
        <end position="177"/>
    </location>
</feature>
<evidence type="ECO:0000313" key="3">
    <source>
        <dbReference type="Proteomes" id="UP001342631"/>
    </source>
</evidence>
<name>A0ABQ6QP45_9BACT</name>
<keyword evidence="3" id="KW-1185">Reference proteome</keyword>
<comment type="caution">
    <text evidence="2">The sequence shown here is derived from an EMBL/GenBank/DDBJ whole genome shotgun (WGS) entry which is preliminary data.</text>
</comment>
<evidence type="ECO:0000313" key="2">
    <source>
        <dbReference type="EMBL" id="GMU05764.1"/>
    </source>
</evidence>
<evidence type="ECO:0000256" key="1">
    <source>
        <dbReference type="SAM" id="MobiDB-lite"/>
    </source>
</evidence>
<gene>
    <name evidence="2" type="ORF">ASNO1_20170</name>
</gene>
<protein>
    <recommendedName>
        <fullName evidence="4">Lipoprotein</fullName>
    </recommendedName>
</protein>
<dbReference type="Proteomes" id="UP001342631">
    <property type="component" value="Unassembled WGS sequence"/>
</dbReference>
<dbReference type="Pfam" id="PF11617">
    <property type="entry name" value="Cu-binding_MopE"/>
    <property type="match status" value="2"/>
</dbReference>
<dbReference type="EMBL" id="BTTX01000002">
    <property type="protein sequence ID" value="GMU05764.1"/>
    <property type="molecule type" value="Genomic_DNA"/>
</dbReference>
<reference evidence="2 3" key="1">
    <citation type="journal article" date="2024" name="Arch. Microbiol.">
        <title>Corallococcus caeni sp. nov., a novel myxobacterium isolated from activated sludge.</title>
        <authorList>
            <person name="Tomita S."/>
            <person name="Nakai R."/>
            <person name="Kuroda K."/>
            <person name="Kurashita H."/>
            <person name="Hatamoto M."/>
            <person name="Yamaguchi T."/>
            <person name="Narihiro T."/>
        </authorList>
    </citation>
    <scope>NUCLEOTIDE SEQUENCE [LARGE SCALE GENOMIC DNA]</scope>
    <source>
        <strain evidence="2 3">NO1</strain>
    </source>
</reference>
<dbReference type="InterPro" id="IPR011047">
    <property type="entry name" value="Quinoprotein_ADH-like_sf"/>
</dbReference>